<dbReference type="OrthoDB" id="9777288at2"/>
<gene>
    <name evidence="7" type="ORF">ALGA_2317</name>
</gene>
<comment type="similarity">
    <text evidence="1 4">Belongs to the D-isomer specific 2-hydroxyacid dehydrogenase family.</text>
</comment>
<reference evidence="8" key="2">
    <citation type="journal article" date="2020" name="Antonie Van Leeuwenhoek">
        <title>Labilibaculum antarcticum sp. nov., a novel facultative anaerobic, psychrotorelant bacterium isolated from marine sediment of Antarctica.</title>
        <authorList>
            <person name="Watanabe M."/>
            <person name="Kojima H."/>
            <person name="Fukui M."/>
        </authorList>
    </citation>
    <scope>NUCLEOTIDE SEQUENCE [LARGE SCALE GENOMIC DNA]</scope>
    <source>
        <strain evidence="8">SPP2</strain>
    </source>
</reference>
<dbReference type="Proteomes" id="UP000218267">
    <property type="component" value="Chromosome"/>
</dbReference>
<organism evidence="7 8">
    <name type="scientific">Labilibaculum antarcticum</name>
    <dbReference type="NCBI Taxonomy" id="1717717"/>
    <lineage>
        <taxon>Bacteria</taxon>
        <taxon>Pseudomonadati</taxon>
        <taxon>Bacteroidota</taxon>
        <taxon>Bacteroidia</taxon>
        <taxon>Marinilabiliales</taxon>
        <taxon>Marinifilaceae</taxon>
        <taxon>Labilibaculum</taxon>
    </lineage>
</organism>
<accession>A0A1Y1CJT6</accession>
<dbReference type="GO" id="GO:0016616">
    <property type="term" value="F:oxidoreductase activity, acting on the CH-OH group of donors, NAD or NADP as acceptor"/>
    <property type="evidence" value="ECO:0007669"/>
    <property type="project" value="InterPro"/>
</dbReference>
<evidence type="ECO:0000256" key="4">
    <source>
        <dbReference type="RuleBase" id="RU003719"/>
    </source>
</evidence>
<evidence type="ECO:0000259" key="5">
    <source>
        <dbReference type="Pfam" id="PF00389"/>
    </source>
</evidence>
<dbReference type="CDD" id="cd12179">
    <property type="entry name" value="2-Hacid_dh_14"/>
    <property type="match status" value="1"/>
</dbReference>
<evidence type="ECO:0000256" key="2">
    <source>
        <dbReference type="ARBA" id="ARBA00023002"/>
    </source>
</evidence>
<reference evidence="7 8" key="1">
    <citation type="journal article" date="2018" name="Mar. Genomics">
        <title>Complete genome sequence of Marinifilaceae bacterium strain SPP2, isolated from the Antarctic marine sediment.</title>
        <authorList>
            <person name="Watanabe M."/>
            <person name="Kojima H."/>
            <person name="Fukui M."/>
        </authorList>
    </citation>
    <scope>NUCLEOTIDE SEQUENCE [LARGE SCALE GENOMIC DNA]</scope>
    <source>
        <strain evidence="7 8">SPP2</strain>
    </source>
</reference>
<dbReference type="PANTHER" id="PTHR42789:SF1">
    <property type="entry name" value="D-ISOMER SPECIFIC 2-HYDROXYACID DEHYDROGENASE FAMILY PROTEIN (AFU_ORTHOLOGUE AFUA_6G10090)"/>
    <property type="match status" value="1"/>
</dbReference>
<evidence type="ECO:0000313" key="7">
    <source>
        <dbReference type="EMBL" id="BAX80649.1"/>
    </source>
</evidence>
<dbReference type="InterPro" id="IPR006139">
    <property type="entry name" value="D-isomer_2_OHA_DH_cat_dom"/>
</dbReference>
<dbReference type="SUPFAM" id="SSF51735">
    <property type="entry name" value="NAD(P)-binding Rossmann-fold domains"/>
    <property type="match status" value="1"/>
</dbReference>
<dbReference type="RefSeq" id="WP_096429492.1">
    <property type="nucleotide sequence ID" value="NZ_AP018042.1"/>
</dbReference>
<evidence type="ECO:0000256" key="1">
    <source>
        <dbReference type="ARBA" id="ARBA00005854"/>
    </source>
</evidence>
<feature type="domain" description="D-isomer specific 2-hydroxyacid dehydrogenase catalytic" evidence="5">
    <location>
        <begin position="3"/>
        <end position="308"/>
    </location>
</feature>
<dbReference type="InterPro" id="IPR029753">
    <property type="entry name" value="D-isomer_DH_CS"/>
</dbReference>
<dbReference type="InterPro" id="IPR050857">
    <property type="entry name" value="D-2-hydroxyacid_DH"/>
</dbReference>
<dbReference type="Pfam" id="PF02826">
    <property type="entry name" value="2-Hacid_dh_C"/>
    <property type="match status" value="1"/>
</dbReference>
<dbReference type="PROSITE" id="PS00670">
    <property type="entry name" value="D_2_HYDROXYACID_DH_2"/>
    <property type="match status" value="1"/>
</dbReference>
<dbReference type="AlphaFoldDB" id="A0A1Y1CJT6"/>
<dbReference type="KEGG" id="mbas:ALGA_2317"/>
<dbReference type="Pfam" id="PF00389">
    <property type="entry name" value="2-Hacid_dh"/>
    <property type="match status" value="1"/>
</dbReference>
<evidence type="ECO:0000256" key="3">
    <source>
        <dbReference type="ARBA" id="ARBA00023027"/>
    </source>
</evidence>
<dbReference type="Gene3D" id="3.40.50.720">
    <property type="entry name" value="NAD(P)-binding Rossmann-like Domain"/>
    <property type="match status" value="2"/>
</dbReference>
<dbReference type="GO" id="GO:0051287">
    <property type="term" value="F:NAD binding"/>
    <property type="evidence" value="ECO:0007669"/>
    <property type="project" value="InterPro"/>
</dbReference>
<dbReference type="SUPFAM" id="SSF52283">
    <property type="entry name" value="Formate/glycerate dehydrogenase catalytic domain-like"/>
    <property type="match status" value="1"/>
</dbReference>
<keyword evidence="2 4" id="KW-0560">Oxidoreductase</keyword>
<dbReference type="InterPro" id="IPR006140">
    <property type="entry name" value="D-isomer_DH_NAD-bd"/>
</dbReference>
<protein>
    <submittedName>
        <fullName evidence="7">Hydroxyacid dehydrogenase</fullName>
    </submittedName>
</protein>
<keyword evidence="8" id="KW-1185">Reference proteome</keyword>
<feature type="domain" description="D-isomer specific 2-hydroxyacid dehydrogenase NAD-binding" evidence="6">
    <location>
        <begin position="105"/>
        <end position="289"/>
    </location>
</feature>
<dbReference type="EMBL" id="AP018042">
    <property type="protein sequence ID" value="BAX80649.1"/>
    <property type="molecule type" value="Genomic_DNA"/>
</dbReference>
<sequence>MKVLFIDSTHARLPEMLEVAGFECTYAPEKNKEELLAIFPEFDGFIIRSKFTLNKEELDQATNLKFIGRVGAGLENIDVEYAESKGIRCFNAPEGNRDAVGEHAVGMLLTLFNNLCRCNWEVRNGMWRREENRGIEIKGKTIGIIGYGNMGGAFAQRLKGFGCKVIAYDKYKFDYSDEFCEEKQLKDLFEQCDVLSLHVPQTEETMFMVNDEFLKKFKKPIYLINTARGKVVRIADLVKNLDSGQVKGACLDVLEFEKTSFEDLHASELPAEFQYLIESEKVLLSPHVGGWTHESNIKLSEVTAQKIIDEFGR</sequence>
<proteinExistence type="inferred from homology"/>
<evidence type="ECO:0000313" key="8">
    <source>
        <dbReference type="Proteomes" id="UP000218267"/>
    </source>
</evidence>
<evidence type="ECO:0000259" key="6">
    <source>
        <dbReference type="Pfam" id="PF02826"/>
    </source>
</evidence>
<dbReference type="InterPro" id="IPR036291">
    <property type="entry name" value="NAD(P)-bd_dom_sf"/>
</dbReference>
<keyword evidence="3" id="KW-0520">NAD</keyword>
<name>A0A1Y1CJT6_9BACT</name>
<dbReference type="PANTHER" id="PTHR42789">
    <property type="entry name" value="D-ISOMER SPECIFIC 2-HYDROXYACID DEHYDROGENASE FAMILY PROTEIN (AFU_ORTHOLOGUE AFUA_6G10090)"/>
    <property type="match status" value="1"/>
</dbReference>